<dbReference type="EMBL" id="JABEZY010000002">
    <property type="protein sequence ID" value="MBA0734354.1"/>
    <property type="molecule type" value="Genomic_DNA"/>
</dbReference>
<protein>
    <submittedName>
        <fullName evidence="1">Uncharacterized protein</fullName>
    </submittedName>
</protein>
<evidence type="ECO:0000313" key="2">
    <source>
        <dbReference type="Proteomes" id="UP000593579"/>
    </source>
</evidence>
<dbReference type="Proteomes" id="UP000593579">
    <property type="component" value="Unassembled WGS sequence"/>
</dbReference>
<reference evidence="1 2" key="1">
    <citation type="journal article" date="2019" name="Genome Biol. Evol.">
        <title>Insights into the evolution of the New World diploid cottons (Gossypium, subgenus Houzingenia) based on genome sequencing.</title>
        <authorList>
            <person name="Grover C.E."/>
            <person name="Arick M.A. 2nd"/>
            <person name="Thrash A."/>
            <person name="Conover J.L."/>
            <person name="Sanders W.S."/>
            <person name="Peterson D.G."/>
            <person name="Frelichowski J.E."/>
            <person name="Scheffler J.A."/>
            <person name="Scheffler B.E."/>
            <person name="Wendel J.F."/>
        </authorList>
    </citation>
    <scope>NUCLEOTIDE SEQUENCE [LARGE SCALE GENOMIC DNA]</scope>
    <source>
        <strain evidence="1">5</strain>
        <tissue evidence="1">Leaf</tissue>
    </source>
</reference>
<evidence type="ECO:0000313" key="1">
    <source>
        <dbReference type="EMBL" id="MBA0734354.1"/>
    </source>
</evidence>
<organism evidence="1 2">
    <name type="scientific">Gossypium gossypioides</name>
    <name type="common">Mexican cotton</name>
    <name type="synonym">Selera gossypioides</name>
    <dbReference type="NCBI Taxonomy" id="34282"/>
    <lineage>
        <taxon>Eukaryota</taxon>
        <taxon>Viridiplantae</taxon>
        <taxon>Streptophyta</taxon>
        <taxon>Embryophyta</taxon>
        <taxon>Tracheophyta</taxon>
        <taxon>Spermatophyta</taxon>
        <taxon>Magnoliopsida</taxon>
        <taxon>eudicotyledons</taxon>
        <taxon>Gunneridae</taxon>
        <taxon>Pentapetalae</taxon>
        <taxon>rosids</taxon>
        <taxon>malvids</taxon>
        <taxon>Malvales</taxon>
        <taxon>Malvaceae</taxon>
        <taxon>Malvoideae</taxon>
        <taxon>Gossypium</taxon>
    </lineage>
</organism>
<comment type="caution">
    <text evidence="1">The sequence shown here is derived from an EMBL/GenBank/DDBJ whole genome shotgun (WGS) entry which is preliminary data.</text>
</comment>
<sequence length="92" mass="10502">MARRLGDFLGKGQNDSFYEAKMSLRVEVAEFDWDMSLKAQSRRALAMSNVWLHDEDERIKGGSRFGSNVSGWSKGEGEEGEKLALILILYWE</sequence>
<keyword evidence="2" id="KW-1185">Reference proteome</keyword>
<dbReference type="OrthoDB" id="10517651at2759"/>
<proteinExistence type="predicted"/>
<gene>
    <name evidence="1" type="ORF">Gogos_018274</name>
</gene>
<dbReference type="AlphaFoldDB" id="A0A7J9BF64"/>
<name>A0A7J9BF64_GOSGO</name>
<accession>A0A7J9BF64</accession>